<organism evidence="1 2">
    <name type="scientific">Thermus scotoductus</name>
    <dbReference type="NCBI Taxonomy" id="37636"/>
    <lineage>
        <taxon>Bacteria</taxon>
        <taxon>Thermotogati</taxon>
        <taxon>Deinococcota</taxon>
        <taxon>Deinococci</taxon>
        <taxon>Thermales</taxon>
        <taxon>Thermaceae</taxon>
        <taxon>Thermus</taxon>
    </lineage>
</organism>
<gene>
    <name evidence="1" type="ORF">CSW14_10455</name>
</gene>
<proteinExistence type="predicted"/>
<accession>A0A430VFZ7</accession>
<dbReference type="EMBL" id="PEMW01000420">
    <property type="protein sequence ID" value="RTI49977.1"/>
    <property type="molecule type" value="Genomic_DNA"/>
</dbReference>
<comment type="caution">
    <text evidence="1">The sequence shown here is derived from an EMBL/GenBank/DDBJ whole genome shotgun (WGS) entry which is preliminary data.</text>
</comment>
<evidence type="ECO:0000313" key="1">
    <source>
        <dbReference type="EMBL" id="RTI49977.1"/>
    </source>
</evidence>
<dbReference type="Proteomes" id="UP000287467">
    <property type="component" value="Unassembled WGS sequence"/>
</dbReference>
<sequence>MRLDRVNLAPLEGVLRAMVEKALAQPGAVVREKIPTSPSDRVQVFVKGKEEGQVVLAIRRPKGEEDPRELQALAQRMGLVILAGPEKRYGKVPRPQGPRVYLVAVCDLDPSIWEGSVHGRGVD</sequence>
<reference evidence="1 2" key="1">
    <citation type="journal article" date="2019" name="Extremophiles">
        <title>Biogeography of thermophiles and predominance of Thermus scotoductus in domestic water heaters.</title>
        <authorList>
            <person name="Wilpiszeski R.L."/>
            <person name="Zhang Z."/>
            <person name="House C.H."/>
        </authorList>
    </citation>
    <scope>NUCLEOTIDE SEQUENCE [LARGE SCALE GENOMIC DNA]</scope>
    <source>
        <strain evidence="1 2">1_S1</strain>
    </source>
</reference>
<name>A0A430VFZ7_THESC</name>
<dbReference type="RefSeq" id="WP_126248544.1">
    <property type="nucleotide sequence ID" value="NZ_PEMW01000420.1"/>
</dbReference>
<protein>
    <submittedName>
        <fullName evidence="1">Uncharacterized protein</fullName>
    </submittedName>
</protein>
<dbReference type="AlphaFoldDB" id="A0A430VFZ7"/>
<evidence type="ECO:0000313" key="2">
    <source>
        <dbReference type="Proteomes" id="UP000287467"/>
    </source>
</evidence>